<keyword evidence="2" id="KW-1133">Transmembrane helix</keyword>
<dbReference type="AlphaFoldDB" id="A0A6J7D0Q8"/>
<feature type="compositionally biased region" description="Polar residues" evidence="1">
    <location>
        <begin position="1"/>
        <end position="10"/>
    </location>
</feature>
<dbReference type="InterPro" id="IPR004474">
    <property type="entry name" value="LytR_CpsA_psr"/>
</dbReference>
<keyword evidence="2" id="KW-0472">Membrane</keyword>
<accession>A0A6J7D0Q8</accession>
<feature type="region of interest" description="Disordered" evidence="1">
    <location>
        <begin position="1"/>
        <end position="20"/>
    </location>
</feature>
<sequence length="406" mass="42045">MTNATPNTQTEPPPRHAAQSVRRPWGTILRVVGLSLAVALVSSASIAGILAWKITSSFDSVFLAGEEIKLSGIGAIKGAFNVLIVGSDTRLNQPSKFGGEAAGATLNDVNIIVHVSEDHSRAVAVSVPRDMVIPIPSCPREDGSGMNAPMAAQPINVALYYGGLACAVLTAENLTGLTIDYAGLITFNGVASLATAIGGVDVCVNAPVDDPYTGLKFPEKGTYNISGWEALAFLRSRHGVGDGSDLGRISSQQVYLSSLVRKVQDEGVLLDPAKVYGLASVAANSMTLSNSLSNLDTMVAMALVLKDIPRENIMFVQYPSTTGLGGVYAGKVAPLPDLADSLFTAILNDLPFRLDKDATGVGSEIDASGVGSEIDDKADQTGSGEILSGIQGQSAAQNTCSVSYGS</sequence>
<gene>
    <name evidence="4" type="ORF">UFOPK1413_00487</name>
    <name evidence="5" type="ORF">UFOPK3339_00480</name>
</gene>
<dbReference type="Gene3D" id="3.40.630.190">
    <property type="entry name" value="LCP protein"/>
    <property type="match status" value="1"/>
</dbReference>
<proteinExistence type="predicted"/>
<keyword evidence="2" id="KW-0812">Transmembrane</keyword>
<dbReference type="PANTHER" id="PTHR33392">
    <property type="entry name" value="POLYISOPRENYL-TEICHOIC ACID--PEPTIDOGLYCAN TEICHOIC ACID TRANSFERASE TAGU"/>
    <property type="match status" value="1"/>
</dbReference>
<feature type="domain" description="Cell envelope-related transcriptional attenuator" evidence="3">
    <location>
        <begin position="107"/>
        <end position="264"/>
    </location>
</feature>
<evidence type="ECO:0000259" key="3">
    <source>
        <dbReference type="Pfam" id="PF03816"/>
    </source>
</evidence>
<feature type="transmembrane region" description="Helical" evidence="2">
    <location>
        <begin position="28"/>
        <end position="52"/>
    </location>
</feature>
<evidence type="ECO:0000313" key="5">
    <source>
        <dbReference type="EMBL" id="CAB4862474.1"/>
    </source>
</evidence>
<evidence type="ECO:0000256" key="2">
    <source>
        <dbReference type="SAM" id="Phobius"/>
    </source>
</evidence>
<evidence type="ECO:0000256" key="1">
    <source>
        <dbReference type="SAM" id="MobiDB-lite"/>
    </source>
</evidence>
<protein>
    <submittedName>
        <fullName evidence="5">Unannotated protein</fullName>
    </submittedName>
</protein>
<name>A0A6J7D0Q8_9ZZZZ</name>
<dbReference type="EMBL" id="CAEZSG010000057">
    <property type="protein sequence ID" value="CAB4536251.1"/>
    <property type="molecule type" value="Genomic_DNA"/>
</dbReference>
<organism evidence="5">
    <name type="scientific">freshwater metagenome</name>
    <dbReference type="NCBI Taxonomy" id="449393"/>
    <lineage>
        <taxon>unclassified sequences</taxon>
        <taxon>metagenomes</taxon>
        <taxon>ecological metagenomes</taxon>
    </lineage>
</organism>
<reference evidence="5" key="1">
    <citation type="submission" date="2020-05" db="EMBL/GenBank/DDBJ databases">
        <authorList>
            <person name="Chiriac C."/>
            <person name="Salcher M."/>
            <person name="Ghai R."/>
            <person name="Kavagutti S V."/>
        </authorList>
    </citation>
    <scope>NUCLEOTIDE SEQUENCE</scope>
</reference>
<evidence type="ECO:0000313" key="4">
    <source>
        <dbReference type="EMBL" id="CAB4536251.1"/>
    </source>
</evidence>
<feature type="region of interest" description="Disordered" evidence="1">
    <location>
        <begin position="365"/>
        <end position="385"/>
    </location>
</feature>
<dbReference type="InterPro" id="IPR050922">
    <property type="entry name" value="LytR/CpsA/Psr_CW_biosynth"/>
</dbReference>
<dbReference type="NCBIfam" id="TIGR00350">
    <property type="entry name" value="lytR_cpsA_psr"/>
    <property type="match status" value="1"/>
</dbReference>
<dbReference type="PANTHER" id="PTHR33392:SF6">
    <property type="entry name" value="POLYISOPRENYL-TEICHOIC ACID--PEPTIDOGLYCAN TEICHOIC ACID TRANSFERASE TAGU"/>
    <property type="match status" value="1"/>
</dbReference>
<dbReference type="Pfam" id="PF03816">
    <property type="entry name" value="LytR_cpsA_psr"/>
    <property type="match status" value="1"/>
</dbReference>
<dbReference type="EMBL" id="CAFBLF010000053">
    <property type="protein sequence ID" value="CAB4862474.1"/>
    <property type="molecule type" value="Genomic_DNA"/>
</dbReference>